<name>A0ABV8JQ36_9FLAO</name>
<gene>
    <name evidence="2" type="ORF">ACFOUT_11000</name>
</gene>
<accession>A0ABV8JQ36</accession>
<protein>
    <submittedName>
        <fullName evidence="2">Transposase</fullName>
    </submittedName>
</protein>
<evidence type="ECO:0000313" key="2">
    <source>
        <dbReference type="EMBL" id="MFC4096402.1"/>
    </source>
</evidence>
<organism evidence="2 3">
    <name type="scientific">Euzebyella saccharophila</name>
    <dbReference type="NCBI Taxonomy" id="679664"/>
    <lineage>
        <taxon>Bacteria</taxon>
        <taxon>Pseudomonadati</taxon>
        <taxon>Bacteroidota</taxon>
        <taxon>Flavobacteriia</taxon>
        <taxon>Flavobacteriales</taxon>
        <taxon>Flavobacteriaceae</taxon>
        <taxon>Euzebyella</taxon>
    </lineage>
</organism>
<dbReference type="InterPro" id="IPR025668">
    <property type="entry name" value="Tnp_DDE_dom"/>
</dbReference>
<reference evidence="3" key="1">
    <citation type="journal article" date="2019" name="Int. J. Syst. Evol. Microbiol.">
        <title>The Global Catalogue of Microorganisms (GCM) 10K type strain sequencing project: providing services to taxonomists for standard genome sequencing and annotation.</title>
        <authorList>
            <consortium name="The Broad Institute Genomics Platform"/>
            <consortium name="The Broad Institute Genome Sequencing Center for Infectious Disease"/>
            <person name="Wu L."/>
            <person name="Ma J."/>
        </authorList>
    </citation>
    <scope>NUCLEOTIDE SEQUENCE [LARGE SCALE GENOMIC DNA]</scope>
    <source>
        <strain evidence="3">CECT 7477</strain>
    </source>
</reference>
<comment type="caution">
    <text evidence="2">The sequence shown here is derived from an EMBL/GenBank/DDBJ whole genome shotgun (WGS) entry which is preliminary data.</text>
</comment>
<proteinExistence type="predicted"/>
<evidence type="ECO:0000313" key="3">
    <source>
        <dbReference type="Proteomes" id="UP001595814"/>
    </source>
</evidence>
<evidence type="ECO:0000259" key="1">
    <source>
        <dbReference type="Pfam" id="PF13751"/>
    </source>
</evidence>
<sequence>MGKASKGGRLHEYARNIARVESPKGPYMKGKQQSTVEPVFGTLIEFMVLRKINTIGFKKANKAMHLSAIAYNLKKYLKFELKRSKSGERKLALLFFIKNRYQELERTLVGLPKNLDCPVS</sequence>
<keyword evidence="3" id="KW-1185">Reference proteome</keyword>
<dbReference type="EMBL" id="JBHSAW010000007">
    <property type="protein sequence ID" value="MFC4096402.1"/>
    <property type="molecule type" value="Genomic_DNA"/>
</dbReference>
<dbReference type="RefSeq" id="WP_225621344.1">
    <property type="nucleotide sequence ID" value="NZ_JACYFJ010000010.1"/>
</dbReference>
<dbReference type="Proteomes" id="UP001595814">
    <property type="component" value="Unassembled WGS sequence"/>
</dbReference>
<dbReference type="Pfam" id="PF13751">
    <property type="entry name" value="DDE_Tnp_1_6"/>
    <property type="match status" value="1"/>
</dbReference>
<feature type="domain" description="Transposase DDE" evidence="1">
    <location>
        <begin position="14"/>
        <end position="76"/>
    </location>
</feature>